<protein>
    <submittedName>
        <fullName evidence="2">Uncharacterized protein</fullName>
    </submittedName>
</protein>
<proteinExistence type="predicted"/>
<dbReference type="KEGG" id="glj:GKIL_3665"/>
<name>U5QLX4_GLOK1</name>
<dbReference type="EMBL" id="CP003587">
    <property type="protein sequence ID" value="AGY59911.1"/>
    <property type="molecule type" value="Genomic_DNA"/>
</dbReference>
<dbReference type="AlphaFoldDB" id="U5QLX4"/>
<evidence type="ECO:0000313" key="3">
    <source>
        <dbReference type="Proteomes" id="UP000017396"/>
    </source>
</evidence>
<dbReference type="eggNOG" id="ENOG5031GDF">
    <property type="taxonomic scope" value="Bacteria"/>
</dbReference>
<dbReference type="Proteomes" id="UP000017396">
    <property type="component" value="Chromosome"/>
</dbReference>
<dbReference type="OrthoDB" id="572162at2"/>
<evidence type="ECO:0000256" key="1">
    <source>
        <dbReference type="SAM" id="MobiDB-lite"/>
    </source>
</evidence>
<feature type="compositionally biased region" description="Polar residues" evidence="1">
    <location>
        <begin position="57"/>
        <end position="74"/>
    </location>
</feature>
<dbReference type="RefSeq" id="WP_023175227.1">
    <property type="nucleotide sequence ID" value="NC_022600.1"/>
</dbReference>
<accession>U5QLX4</accession>
<feature type="region of interest" description="Disordered" evidence="1">
    <location>
        <begin position="57"/>
        <end position="78"/>
    </location>
</feature>
<keyword evidence="3" id="KW-1185">Reference proteome</keyword>
<reference evidence="2 3" key="1">
    <citation type="journal article" date="2013" name="PLoS ONE">
        <title>Cultivation and Complete Genome Sequencing of Gloeobacter kilaueensis sp. nov., from a Lava Cave in Kilauea Caldera, Hawai'i.</title>
        <authorList>
            <person name="Saw J.H."/>
            <person name="Schatz M."/>
            <person name="Brown M.V."/>
            <person name="Kunkel D.D."/>
            <person name="Foster J.S."/>
            <person name="Shick H."/>
            <person name="Christensen S."/>
            <person name="Hou S."/>
            <person name="Wan X."/>
            <person name="Donachie S.P."/>
        </authorList>
    </citation>
    <scope>NUCLEOTIDE SEQUENCE [LARGE SCALE GENOMIC DNA]</scope>
    <source>
        <strain evidence="3">JS</strain>
    </source>
</reference>
<sequence>MKLIQTTGYPVQQEEAVFARATIWSVGLGLLLSVAAEAKPIEIAFKDVRVEPCPEAQNTKEPVVSTNDRPNQPSKCYRLTGTAVNSDTADARDVDVFGRVTDANGTPALTRRRIGSIDLVPAGTHPVQLDFFVPESAKVPLTISITRAGGFSHDSRPHR</sequence>
<organism evidence="2 3">
    <name type="scientific">Gloeobacter kilaueensis (strain ATCC BAA-2537 / CCAP 1431/1 / ULC 316 / JS1)</name>
    <dbReference type="NCBI Taxonomy" id="1183438"/>
    <lineage>
        <taxon>Bacteria</taxon>
        <taxon>Bacillati</taxon>
        <taxon>Cyanobacteriota</taxon>
        <taxon>Cyanophyceae</taxon>
        <taxon>Gloeobacterales</taxon>
        <taxon>Gloeobacteraceae</taxon>
        <taxon>Gloeobacter</taxon>
    </lineage>
</organism>
<evidence type="ECO:0000313" key="2">
    <source>
        <dbReference type="EMBL" id="AGY59911.1"/>
    </source>
</evidence>
<dbReference type="STRING" id="1183438.GKIL_3665"/>
<dbReference type="HOGENOM" id="CLU_112658_0_0_3"/>
<gene>
    <name evidence="2" type="ORF">GKIL_3665</name>
</gene>